<dbReference type="EMBL" id="DS469566">
    <property type="protein sequence ID" value="EDO42312.1"/>
    <property type="molecule type" value="Genomic_DNA"/>
</dbReference>
<feature type="domain" description="SET" evidence="1">
    <location>
        <begin position="3"/>
        <end position="119"/>
    </location>
</feature>
<dbReference type="InterPro" id="IPR001214">
    <property type="entry name" value="SET_dom"/>
</dbReference>
<sequence length="129" mass="14997">FPSEVQLCTSSIPGWGYGVCAMQPIPQGTWVGPFEGKRILPRDIPLDADTSMMWEIFHEDEVVCYLDASNENESSWMRFIRCARYRGEQNLDLMQYHGNVYYRAFKDIEPGEELLVWYSNESPQYMGLP</sequence>
<dbReference type="OMA" id="ENESSWM"/>
<dbReference type="PhylomeDB" id="A7S1X0"/>
<protein>
    <recommendedName>
        <fullName evidence="1">SET domain-containing protein</fullName>
    </recommendedName>
</protein>
<gene>
    <name evidence="2" type="ORF">NEMVEDRAFT_v1g54602</name>
</gene>
<accession>A7S1X0</accession>
<dbReference type="OrthoDB" id="7734462at2759"/>
<reference evidence="2 3" key="1">
    <citation type="journal article" date="2007" name="Science">
        <title>Sea anemone genome reveals ancestral eumetazoan gene repertoire and genomic organization.</title>
        <authorList>
            <person name="Putnam N.H."/>
            <person name="Srivastava M."/>
            <person name="Hellsten U."/>
            <person name="Dirks B."/>
            <person name="Chapman J."/>
            <person name="Salamov A."/>
            <person name="Terry A."/>
            <person name="Shapiro H."/>
            <person name="Lindquist E."/>
            <person name="Kapitonov V.V."/>
            <person name="Jurka J."/>
            <person name="Genikhovich G."/>
            <person name="Grigoriev I.V."/>
            <person name="Lucas S.M."/>
            <person name="Steele R.E."/>
            <person name="Finnerty J.R."/>
            <person name="Technau U."/>
            <person name="Martindale M.Q."/>
            <person name="Rokhsar D.S."/>
        </authorList>
    </citation>
    <scope>NUCLEOTIDE SEQUENCE [LARGE SCALE GENOMIC DNA]</scope>
    <source>
        <strain evidence="3">CH2 X CH6</strain>
    </source>
</reference>
<evidence type="ECO:0000313" key="2">
    <source>
        <dbReference type="EMBL" id="EDO42312.1"/>
    </source>
</evidence>
<dbReference type="AlphaFoldDB" id="A7S1X0"/>
<proteinExistence type="predicted"/>
<name>A7S1X0_NEMVE</name>
<dbReference type="SUPFAM" id="SSF82199">
    <property type="entry name" value="SET domain"/>
    <property type="match status" value="1"/>
</dbReference>
<dbReference type="HOGENOM" id="CLU_064013_2_1_1"/>
<dbReference type="InParanoid" id="A7S1X0"/>
<keyword evidence="3" id="KW-1185">Reference proteome</keyword>
<dbReference type="eggNOG" id="KOG2461">
    <property type="taxonomic scope" value="Eukaryota"/>
</dbReference>
<dbReference type="Proteomes" id="UP000001593">
    <property type="component" value="Unassembled WGS sequence"/>
</dbReference>
<feature type="non-terminal residue" evidence="2">
    <location>
        <position position="1"/>
    </location>
</feature>
<dbReference type="STRING" id="45351.A7S1X0"/>
<dbReference type="InterPro" id="IPR046341">
    <property type="entry name" value="SET_dom_sf"/>
</dbReference>
<dbReference type="PROSITE" id="PS50280">
    <property type="entry name" value="SET"/>
    <property type="match status" value="1"/>
</dbReference>
<feature type="non-terminal residue" evidence="2">
    <location>
        <position position="129"/>
    </location>
</feature>
<dbReference type="Pfam" id="PF21549">
    <property type="entry name" value="PRDM2_PR"/>
    <property type="match status" value="1"/>
</dbReference>
<dbReference type="KEGG" id="nve:5514175"/>
<dbReference type="SMART" id="SM00317">
    <property type="entry name" value="SET"/>
    <property type="match status" value="1"/>
</dbReference>
<organism evidence="2 3">
    <name type="scientific">Nematostella vectensis</name>
    <name type="common">Starlet sea anemone</name>
    <dbReference type="NCBI Taxonomy" id="45351"/>
    <lineage>
        <taxon>Eukaryota</taxon>
        <taxon>Metazoa</taxon>
        <taxon>Cnidaria</taxon>
        <taxon>Anthozoa</taxon>
        <taxon>Hexacorallia</taxon>
        <taxon>Actiniaria</taxon>
        <taxon>Edwardsiidae</taxon>
        <taxon>Nematostella</taxon>
    </lineage>
</organism>
<evidence type="ECO:0000313" key="3">
    <source>
        <dbReference type="Proteomes" id="UP000001593"/>
    </source>
</evidence>
<evidence type="ECO:0000259" key="1">
    <source>
        <dbReference type="PROSITE" id="PS50280"/>
    </source>
</evidence>
<dbReference type="Gene3D" id="2.170.270.10">
    <property type="entry name" value="SET domain"/>
    <property type="match status" value="1"/>
</dbReference>